<dbReference type="InterPro" id="IPR036291">
    <property type="entry name" value="NAD(P)-bd_dom_sf"/>
</dbReference>
<dbReference type="InterPro" id="IPR051783">
    <property type="entry name" value="NAD(P)-dependent_oxidoreduct"/>
</dbReference>
<dbReference type="PANTHER" id="PTHR48079">
    <property type="entry name" value="PROTEIN YEEZ"/>
    <property type="match status" value="1"/>
</dbReference>
<keyword evidence="2" id="KW-0413">Isomerase</keyword>
<sequence>MRAFVTGATGFIGGRLVDRLLKDGHDVIALVRTREDNLPDKVKIVKGDITDSSTFQSFMKGCDRLYHLAAKITFDTRQLDELLRINGAGTGEVLKAAAQAQVKRSVVVSSACALGLSYSEDHVLDEQAGLDEKLASKNPYMASKIEAEREAVKAAKEMEVTIVNPTTVYGAGDRTLNSGAMIKQVANSRIIPAPPGGSNVVDVDDVVEGIIAAGERGRSGSRYTLGGENLLFTDIIKTIGGVVEHSPVIVPVPGFLRVPMAFSAGVFGRLTGSRFITPQIIGDMFAYKYYSSEGAEQELGWRAKRSFKESVAMAWRFYKDNGLA</sequence>
<dbReference type="EMBL" id="UOGB01000152">
    <property type="protein sequence ID" value="VAX19602.1"/>
    <property type="molecule type" value="Genomic_DNA"/>
</dbReference>
<feature type="domain" description="NAD-dependent epimerase/dehydratase" evidence="1">
    <location>
        <begin position="4"/>
        <end position="226"/>
    </location>
</feature>
<reference evidence="2" key="1">
    <citation type="submission" date="2018-06" db="EMBL/GenBank/DDBJ databases">
        <authorList>
            <person name="Zhirakovskaya E."/>
        </authorList>
    </citation>
    <scope>NUCLEOTIDE SEQUENCE</scope>
</reference>
<dbReference type="EC" id="5.1.3.2" evidence="2"/>
<organism evidence="2">
    <name type="scientific">hydrothermal vent metagenome</name>
    <dbReference type="NCBI Taxonomy" id="652676"/>
    <lineage>
        <taxon>unclassified sequences</taxon>
        <taxon>metagenomes</taxon>
        <taxon>ecological metagenomes</taxon>
    </lineage>
</organism>
<evidence type="ECO:0000259" key="1">
    <source>
        <dbReference type="Pfam" id="PF01370"/>
    </source>
</evidence>
<dbReference type="GO" id="GO:0004029">
    <property type="term" value="F:aldehyde dehydrogenase (NAD+) activity"/>
    <property type="evidence" value="ECO:0007669"/>
    <property type="project" value="TreeGrafter"/>
</dbReference>
<proteinExistence type="predicted"/>
<gene>
    <name evidence="2" type="ORF">MNBD_NITROSPINAE03-1006</name>
</gene>
<dbReference type="InterPro" id="IPR001509">
    <property type="entry name" value="Epimerase_deHydtase"/>
</dbReference>
<protein>
    <submittedName>
        <fullName evidence="2">UDP-glucose 4-epimerase</fullName>
        <ecNumber evidence="2">5.1.3.2</ecNumber>
    </submittedName>
</protein>
<dbReference type="GO" id="GO:0003978">
    <property type="term" value="F:UDP-glucose 4-epimerase activity"/>
    <property type="evidence" value="ECO:0007669"/>
    <property type="project" value="UniProtKB-EC"/>
</dbReference>
<evidence type="ECO:0000313" key="2">
    <source>
        <dbReference type="EMBL" id="VAX19602.1"/>
    </source>
</evidence>
<dbReference type="Pfam" id="PF01370">
    <property type="entry name" value="Epimerase"/>
    <property type="match status" value="1"/>
</dbReference>
<dbReference type="Gene3D" id="3.40.50.720">
    <property type="entry name" value="NAD(P)-binding Rossmann-like Domain"/>
    <property type="match status" value="1"/>
</dbReference>
<dbReference type="PANTHER" id="PTHR48079:SF6">
    <property type="entry name" value="NAD(P)-BINDING DOMAIN-CONTAINING PROTEIN-RELATED"/>
    <property type="match status" value="1"/>
</dbReference>
<dbReference type="SUPFAM" id="SSF51735">
    <property type="entry name" value="NAD(P)-binding Rossmann-fold domains"/>
    <property type="match status" value="1"/>
</dbReference>
<dbReference type="AlphaFoldDB" id="A0A3B1BV32"/>
<dbReference type="GO" id="GO:0005737">
    <property type="term" value="C:cytoplasm"/>
    <property type="evidence" value="ECO:0007669"/>
    <property type="project" value="TreeGrafter"/>
</dbReference>
<name>A0A3B1BV32_9ZZZZ</name>
<accession>A0A3B1BV32</accession>